<dbReference type="Proteomes" id="UP000239663">
    <property type="component" value="Unassembled WGS sequence"/>
</dbReference>
<evidence type="ECO:0000313" key="5">
    <source>
        <dbReference type="Proteomes" id="UP000239663"/>
    </source>
</evidence>
<keyword evidence="5" id="KW-1185">Reference proteome</keyword>
<feature type="coiled-coil region" evidence="1">
    <location>
        <begin position="72"/>
        <end position="101"/>
    </location>
</feature>
<keyword evidence="3" id="KW-1133">Transmembrane helix</keyword>
<organism evidence="4 5">
    <name type="scientific">Pradoshia eiseniae</name>
    <dbReference type="NCBI Taxonomy" id="2064768"/>
    <lineage>
        <taxon>Bacteria</taxon>
        <taxon>Bacillati</taxon>
        <taxon>Bacillota</taxon>
        <taxon>Bacilli</taxon>
        <taxon>Bacillales</taxon>
        <taxon>Bacillaceae</taxon>
        <taxon>Pradoshia</taxon>
    </lineage>
</organism>
<dbReference type="EMBL" id="PKOZ01000001">
    <property type="protein sequence ID" value="PQD96823.1"/>
    <property type="molecule type" value="Genomic_DNA"/>
</dbReference>
<dbReference type="GO" id="GO:0016829">
    <property type="term" value="F:lyase activity"/>
    <property type="evidence" value="ECO:0007669"/>
    <property type="project" value="UniProtKB-KW"/>
</dbReference>
<feature type="compositionally biased region" description="Basic and acidic residues" evidence="2">
    <location>
        <begin position="31"/>
        <end position="42"/>
    </location>
</feature>
<protein>
    <submittedName>
        <fullName evidence="4">Aminodeoxychorismate lyase</fullName>
    </submittedName>
</protein>
<keyword evidence="3" id="KW-0812">Transmembrane</keyword>
<evidence type="ECO:0000313" key="4">
    <source>
        <dbReference type="EMBL" id="PQD96823.1"/>
    </source>
</evidence>
<dbReference type="RefSeq" id="WP_104847918.1">
    <property type="nucleotide sequence ID" value="NZ_PKOZ01000001.1"/>
</dbReference>
<feature type="region of interest" description="Disordered" evidence="2">
    <location>
        <begin position="30"/>
        <end position="55"/>
    </location>
</feature>
<name>A0A2S7N498_9BACI</name>
<evidence type="ECO:0000256" key="3">
    <source>
        <dbReference type="SAM" id="Phobius"/>
    </source>
</evidence>
<evidence type="ECO:0000256" key="2">
    <source>
        <dbReference type="SAM" id="MobiDB-lite"/>
    </source>
</evidence>
<keyword evidence="4" id="KW-0456">Lyase</keyword>
<dbReference type="Gene3D" id="3.30.1490.480">
    <property type="entry name" value="Endolytic murein transglycosylase"/>
    <property type="match status" value="1"/>
</dbReference>
<comment type="caution">
    <text evidence="4">The sequence shown here is derived from an EMBL/GenBank/DDBJ whole genome shotgun (WGS) entry which is preliminary data.</text>
</comment>
<keyword evidence="1" id="KW-0175">Coiled coil</keyword>
<gene>
    <name evidence="4" type="ORF">CYL18_02740</name>
</gene>
<evidence type="ECO:0000256" key="1">
    <source>
        <dbReference type="SAM" id="Coils"/>
    </source>
</evidence>
<reference evidence="4 5" key="1">
    <citation type="submission" date="2017-12" db="EMBL/GenBank/DDBJ databases">
        <title>Taxonomic description and draft genome of Pradoshia cofamensis Gen. nov., sp. nov., a thermotolerant bacillale isolated from anterior gut of earthworm Eisenia fetida.</title>
        <authorList>
            <person name="Saha T."/>
            <person name="Chakraborty R."/>
        </authorList>
    </citation>
    <scope>NUCLEOTIDE SEQUENCE [LARGE SCALE GENOMIC DNA]</scope>
    <source>
        <strain evidence="4 5">EAG3</strain>
    </source>
</reference>
<keyword evidence="3" id="KW-0472">Membrane</keyword>
<dbReference type="OrthoDB" id="2942983at2"/>
<dbReference type="AlphaFoldDB" id="A0A2S7N498"/>
<feature type="transmembrane region" description="Helical" evidence="3">
    <location>
        <begin position="6"/>
        <end position="26"/>
    </location>
</feature>
<proteinExistence type="predicted"/>
<accession>A0A2S7N498</accession>
<sequence>MTHKVMSSFASGILVASSILGGIYFFSSEDADAKETSKKEETVSATVTETEVLSEEDMKSELETAGYVVLTSDEYSKEIAAAEEKAKAAATEEAKAAAEKDAEKNADKVVYKTIINVASGMTSGDVAQVLVAGKIIKDASSFVKAVEKKGVESKLRLGVFEIDSTMSVDKIISTIFKS</sequence>